<keyword evidence="14" id="KW-1185">Reference proteome</keyword>
<feature type="transmembrane region" description="Helical" evidence="9">
    <location>
        <begin position="400"/>
        <end position="422"/>
    </location>
</feature>
<dbReference type="InterPro" id="IPR000515">
    <property type="entry name" value="MetI-like"/>
</dbReference>
<evidence type="ECO:0000256" key="2">
    <source>
        <dbReference type="ARBA" id="ARBA00009047"/>
    </source>
</evidence>
<feature type="compositionally biased region" description="Low complexity" evidence="11">
    <location>
        <begin position="19"/>
        <end position="28"/>
    </location>
</feature>
<gene>
    <name evidence="13" type="ORF">QRT04_02245</name>
</gene>
<keyword evidence="6 9" id="KW-0812">Transmembrane</keyword>
<dbReference type="InterPro" id="IPR035906">
    <property type="entry name" value="MetI-like_sf"/>
</dbReference>
<sequence>MSDPQLTTVEPPRTDDAGDGTAHGTGRTRNPDENAHARRFSPGWIVKLVLVGLVDALGVYGILAASGVQAWWIVVFLVFALALVNWAYFSRRAVPAKYLVPGLIFLLVYQLFVMLYTGYIAFTNYGDGHNSTKSDAISAIQLGNQVRVEGSPAYPVTVVLQGNDLGFAVVQDGKAVVGTADEPLAPAQGATVAGQQVTAVPGYQVLSFADIAQRSQEVTALAVPVSEDAADGTLRTQNGTIAYVFAPVLEYDAKTDTFTNTQTGVTYTASDQGYFVSSSGDKLEPGWRVGVGFSNFTEMFRNSDLSGIFAQVIVWTFAFAFLSVAITFFLGLFLAIVFNDPRVRGRKVYRALLILPYAFPGFVAALVWRGMLNPRFGFVNEVLLGGAQIDWFGDPWLAKFSVLLVNTWLGFPYMFIICTGALQSIPGDVTESARMDGAGPLRVFRAITLPLLMVSVAPLLIASFAFNFNNFTLIYMLNNGGPQFVGAPVPVGHTDILISFVYSIAFGTGGHDYGLAAAVSILIFLVVGLISWLGFRQTRTLEEL</sequence>
<evidence type="ECO:0000256" key="4">
    <source>
        <dbReference type="ARBA" id="ARBA00022475"/>
    </source>
</evidence>
<evidence type="ECO:0000256" key="10">
    <source>
        <dbReference type="RuleBase" id="RU367050"/>
    </source>
</evidence>
<keyword evidence="3 9" id="KW-0813">Transport</keyword>
<protein>
    <recommendedName>
        <fullName evidence="10">Maltose/maltodextrin transport system permease protein</fullName>
    </recommendedName>
</protein>
<feature type="transmembrane region" description="Helical" evidence="9">
    <location>
        <begin position="348"/>
        <end position="368"/>
    </location>
</feature>
<evidence type="ECO:0000313" key="13">
    <source>
        <dbReference type="EMBL" id="MDM7853738.1"/>
    </source>
</evidence>
<evidence type="ECO:0000313" key="14">
    <source>
        <dbReference type="Proteomes" id="UP001529338"/>
    </source>
</evidence>
<evidence type="ECO:0000259" key="12">
    <source>
        <dbReference type="PROSITE" id="PS50928"/>
    </source>
</evidence>
<feature type="transmembrane region" description="Helical" evidence="9">
    <location>
        <begin position="312"/>
        <end position="336"/>
    </location>
</feature>
<dbReference type="SUPFAM" id="SSF160964">
    <property type="entry name" value="MalF N-terminal region-like"/>
    <property type="match status" value="1"/>
</dbReference>
<reference evidence="13 14" key="1">
    <citation type="submission" date="2023-06" db="EMBL/GenBank/DDBJ databases">
        <title>Cellulomonas sp. MW4 Whole genome sequence.</title>
        <authorList>
            <person name="Park S."/>
        </authorList>
    </citation>
    <scope>NUCLEOTIDE SEQUENCE [LARGE SCALE GENOMIC DNA]</scope>
    <source>
        <strain evidence="13 14">MW4</strain>
    </source>
</reference>
<keyword evidence="7 9" id="KW-1133">Transmembrane helix</keyword>
<dbReference type="PANTHER" id="PTHR47314">
    <property type="entry name" value="MALTOSE/MALTODEXTRIN TRANSPORT SYSTEM PERMEASE PROTEIN MALF"/>
    <property type="match status" value="1"/>
</dbReference>
<evidence type="ECO:0000256" key="6">
    <source>
        <dbReference type="ARBA" id="ARBA00022692"/>
    </source>
</evidence>
<comment type="caution">
    <text evidence="13">The sequence shown here is derived from an EMBL/GenBank/DDBJ whole genome shotgun (WGS) entry which is preliminary data.</text>
</comment>
<evidence type="ECO:0000256" key="3">
    <source>
        <dbReference type="ARBA" id="ARBA00022448"/>
    </source>
</evidence>
<feature type="transmembrane region" description="Helical" evidence="9">
    <location>
        <begin position="69"/>
        <end position="89"/>
    </location>
</feature>
<dbReference type="Pfam" id="PF00528">
    <property type="entry name" value="BPD_transp_1"/>
    <property type="match status" value="1"/>
</dbReference>
<feature type="transmembrane region" description="Helical" evidence="9">
    <location>
        <begin position="443"/>
        <end position="466"/>
    </location>
</feature>
<dbReference type="PANTHER" id="PTHR47314:SF1">
    <property type="entry name" value="MALTOSE_MALTODEXTRIN TRANSPORT SYSTEM PERMEASE PROTEIN MALF"/>
    <property type="match status" value="1"/>
</dbReference>
<dbReference type="PROSITE" id="PS50928">
    <property type="entry name" value="ABC_TM1"/>
    <property type="match status" value="1"/>
</dbReference>
<evidence type="ECO:0000256" key="11">
    <source>
        <dbReference type="SAM" id="MobiDB-lite"/>
    </source>
</evidence>
<evidence type="ECO:0000256" key="7">
    <source>
        <dbReference type="ARBA" id="ARBA00022989"/>
    </source>
</evidence>
<comment type="subcellular location">
    <subcellularLocation>
        <location evidence="1 9">Cell membrane</location>
        <topology evidence="1 9">Multi-pass membrane protein</topology>
    </subcellularLocation>
</comment>
<dbReference type="Gene3D" id="1.20.58.370">
    <property type="entry name" value="MalF N-terminal region-like"/>
    <property type="match status" value="1"/>
</dbReference>
<evidence type="ECO:0000256" key="1">
    <source>
        <dbReference type="ARBA" id="ARBA00004651"/>
    </source>
</evidence>
<dbReference type="Gene3D" id="2.40.430.10">
    <property type="entry name" value="D-maltodextrin-binding protein, MBP"/>
    <property type="match status" value="1"/>
</dbReference>
<dbReference type="InterPro" id="IPR035277">
    <property type="entry name" value="MalF_N"/>
</dbReference>
<dbReference type="Pfam" id="PF16296">
    <property type="entry name" value="TM_PBP2_N"/>
    <property type="match status" value="1"/>
</dbReference>
<feature type="transmembrane region" description="Helical" evidence="9">
    <location>
        <begin position="98"/>
        <end position="122"/>
    </location>
</feature>
<dbReference type="InterPro" id="IPR047103">
    <property type="entry name" value="MalF_P2_sf"/>
</dbReference>
<dbReference type="InterPro" id="IPR032550">
    <property type="entry name" value="TM_PBP2_N"/>
</dbReference>
<accession>A0ABT7SC26</accession>
<dbReference type="CDD" id="cd06261">
    <property type="entry name" value="TM_PBP2"/>
    <property type="match status" value="1"/>
</dbReference>
<feature type="domain" description="ABC transmembrane type-1" evidence="12">
    <location>
        <begin position="313"/>
        <end position="534"/>
    </location>
</feature>
<comment type="similarity">
    <text evidence="2 10">Belongs to the binding-protein-dependent transport system permease family. MalFG subfamily.</text>
</comment>
<feature type="transmembrane region" description="Helical" evidence="9">
    <location>
        <begin position="44"/>
        <end position="63"/>
    </location>
</feature>
<evidence type="ECO:0000256" key="8">
    <source>
        <dbReference type="ARBA" id="ARBA00023136"/>
    </source>
</evidence>
<proteinExistence type="inferred from homology"/>
<feature type="transmembrane region" description="Helical" evidence="9">
    <location>
        <begin position="513"/>
        <end position="535"/>
    </location>
</feature>
<dbReference type="EMBL" id="JAUCGQ010000001">
    <property type="protein sequence ID" value="MDM7853738.1"/>
    <property type="molecule type" value="Genomic_DNA"/>
</dbReference>
<dbReference type="RefSeq" id="WP_289453259.1">
    <property type="nucleotide sequence ID" value="NZ_JAUCGQ010000001.1"/>
</dbReference>
<name>A0ABT7SC26_9CELL</name>
<evidence type="ECO:0000256" key="5">
    <source>
        <dbReference type="ARBA" id="ARBA00022597"/>
    </source>
</evidence>
<evidence type="ECO:0000256" key="9">
    <source>
        <dbReference type="RuleBase" id="RU363032"/>
    </source>
</evidence>
<dbReference type="Gene3D" id="1.10.3720.10">
    <property type="entry name" value="MetI-like"/>
    <property type="match status" value="1"/>
</dbReference>
<keyword evidence="4 10" id="KW-1003">Cell membrane</keyword>
<dbReference type="Proteomes" id="UP001529338">
    <property type="component" value="Unassembled WGS sequence"/>
</dbReference>
<dbReference type="SUPFAM" id="SSF161098">
    <property type="entry name" value="MetI-like"/>
    <property type="match status" value="1"/>
</dbReference>
<dbReference type="Gene3D" id="3.10.650.10">
    <property type="entry name" value="MalF N-terminal region-like"/>
    <property type="match status" value="1"/>
</dbReference>
<organism evidence="13 14">
    <name type="scientific">Cellulomonas alba</name>
    <dbReference type="NCBI Taxonomy" id="3053467"/>
    <lineage>
        <taxon>Bacteria</taxon>
        <taxon>Bacillati</taxon>
        <taxon>Actinomycetota</taxon>
        <taxon>Actinomycetes</taxon>
        <taxon>Micrococcales</taxon>
        <taxon>Cellulomonadaceae</taxon>
        <taxon>Cellulomonas</taxon>
    </lineage>
</organism>
<keyword evidence="8 9" id="KW-0472">Membrane</keyword>
<feature type="region of interest" description="Disordered" evidence="11">
    <location>
        <begin position="1"/>
        <end position="35"/>
    </location>
</feature>
<comment type="function">
    <text evidence="10">Part of the ABC transporter complex MalEFGK involved in maltose/maltodextrin import. Probably responsible for the translocation of the substrate across the membrane.</text>
</comment>
<keyword evidence="5 10" id="KW-0762">Sugar transport</keyword>